<dbReference type="PANTHER" id="PTHR37833">
    <property type="entry name" value="LIPOPROTEIN-RELATED"/>
    <property type="match status" value="1"/>
</dbReference>
<evidence type="ECO:0000313" key="3">
    <source>
        <dbReference type="Proteomes" id="UP000249547"/>
    </source>
</evidence>
<dbReference type="PROSITE" id="PS51257">
    <property type="entry name" value="PROKAR_LIPOPROTEIN"/>
    <property type="match status" value="1"/>
</dbReference>
<comment type="caution">
    <text evidence="2">The sequence shown here is derived from an EMBL/GenBank/DDBJ whole genome shotgun (WGS) entry which is preliminary data.</text>
</comment>
<organism evidence="2 3">
    <name type="scientific">Chitinophaga skermanii</name>
    <dbReference type="NCBI Taxonomy" id="331697"/>
    <lineage>
        <taxon>Bacteria</taxon>
        <taxon>Pseudomonadati</taxon>
        <taxon>Bacteroidota</taxon>
        <taxon>Chitinophagia</taxon>
        <taxon>Chitinophagales</taxon>
        <taxon>Chitinophagaceae</taxon>
        <taxon>Chitinophaga</taxon>
    </lineage>
</organism>
<dbReference type="OrthoDB" id="826619at2"/>
<feature type="signal peptide" evidence="1">
    <location>
        <begin position="1"/>
        <end position="21"/>
    </location>
</feature>
<dbReference type="Gene3D" id="2.60.40.10">
    <property type="entry name" value="Immunoglobulins"/>
    <property type="match status" value="1"/>
</dbReference>
<dbReference type="Pfam" id="PF07610">
    <property type="entry name" value="DUF1573"/>
    <property type="match status" value="1"/>
</dbReference>
<keyword evidence="3" id="KW-1185">Reference proteome</keyword>
<gene>
    <name evidence="2" type="ORF">LX64_03276</name>
</gene>
<feature type="chain" id="PRO_5016289387" evidence="1">
    <location>
        <begin position="22"/>
        <end position="145"/>
    </location>
</feature>
<proteinExistence type="predicted"/>
<evidence type="ECO:0000256" key="1">
    <source>
        <dbReference type="SAM" id="SignalP"/>
    </source>
</evidence>
<protein>
    <submittedName>
        <fullName evidence="2">Uncharacterized protein DUF1573</fullName>
    </submittedName>
</protein>
<dbReference type="AlphaFoldDB" id="A0A327QKI0"/>
<dbReference type="EMBL" id="QLLL01000006">
    <property type="protein sequence ID" value="RAJ02267.1"/>
    <property type="molecule type" value="Genomic_DNA"/>
</dbReference>
<dbReference type="InterPro" id="IPR011467">
    <property type="entry name" value="DUF1573"/>
</dbReference>
<sequence>MKTFFYTLACCVMLAACQSNTKSTPATEGTAATADTAKGFPTMTFENPEHDFGNITPGQVVEYNFKFANNGTKDLIIEDVVTSCGCTVPEWPKRPIKPGETEYLKVRFDSKGKAGYQEKDITIKANTEEPLFQGAKITATIVAEN</sequence>
<accession>A0A327QKI0</accession>
<dbReference type="InterPro" id="IPR013783">
    <property type="entry name" value="Ig-like_fold"/>
</dbReference>
<dbReference type="RefSeq" id="WP_111598713.1">
    <property type="nucleotide sequence ID" value="NZ_QLLL01000006.1"/>
</dbReference>
<dbReference type="Proteomes" id="UP000249547">
    <property type="component" value="Unassembled WGS sequence"/>
</dbReference>
<evidence type="ECO:0000313" key="2">
    <source>
        <dbReference type="EMBL" id="RAJ02267.1"/>
    </source>
</evidence>
<dbReference type="PANTHER" id="PTHR37833:SF1">
    <property type="entry name" value="SIGNAL PEPTIDE PROTEIN"/>
    <property type="match status" value="1"/>
</dbReference>
<keyword evidence="1" id="KW-0732">Signal</keyword>
<reference evidence="2 3" key="1">
    <citation type="submission" date="2018-06" db="EMBL/GenBank/DDBJ databases">
        <title>Genomic Encyclopedia of Archaeal and Bacterial Type Strains, Phase II (KMG-II): from individual species to whole genera.</title>
        <authorList>
            <person name="Goeker M."/>
        </authorList>
    </citation>
    <scope>NUCLEOTIDE SEQUENCE [LARGE SCALE GENOMIC DNA]</scope>
    <source>
        <strain evidence="2 3">DSM 23857</strain>
    </source>
</reference>
<name>A0A327QKI0_9BACT</name>